<accession>A0A9X2SGM3</accession>
<reference evidence="3" key="1">
    <citation type="submission" date="2022-06" db="EMBL/GenBank/DDBJ databases">
        <title>Amycolatopsis iheyaensis sp. nov., a new species of the genus Amycolatopsis isolated from soil in Iheya island, Japan.</title>
        <authorList>
            <person name="Ngamcharungchit C."/>
            <person name="Kanto H."/>
            <person name="Take A."/>
            <person name="Intra B."/>
            <person name="Matsumoto A."/>
            <person name="Panbangred W."/>
            <person name="Inahashi Y."/>
        </authorList>
    </citation>
    <scope>NUCLEOTIDE SEQUENCE</scope>
    <source>
        <strain evidence="3">OK19-0408</strain>
    </source>
</reference>
<organism evidence="3 4">
    <name type="scientific">Amycolatopsis iheyensis</name>
    <dbReference type="NCBI Taxonomy" id="2945988"/>
    <lineage>
        <taxon>Bacteria</taxon>
        <taxon>Bacillati</taxon>
        <taxon>Actinomycetota</taxon>
        <taxon>Actinomycetes</taxon>
        <taxon>Pseudonocardiales</taxon>
        <taxon>Pseudonocardiaceae</taxon>
        <taxon>Amycolatopsis</taxon>
    </lineage>
</organism>
<keyword evidence="2" id="KW-0472">Membrane</keyword>
<evidence type="ECO:0000256" key="1">
    <source>
        <dbReference type="SAM" id="MobiDB-lite"/>
    </source>
</evidence>
<evidence type="ECO:0000256" key="2">
    <source>
        <dbReference type="SAM" id="Phobius"/>
    </source>
</evidence>
<sequence length="349" mass="37663">MREDNVRKIWSDAELDAALADLHDDVDPGDDLAFARASLMAAAGEPEAPPQRRRGSWRWIAVAAAVVTLVGGLAVVTQLRSPAPEPAQPAATLQDIDRPLAAGEFHYAQQTSWVPQLVFGFPGRLQQVVELWIPADPAGVWHRRTRWTGGVTGVDQNALPKLRIDRNPVDEYGPAGIFPQRPPMNWLAPDASFVASLTPDRAQLAKDLMRDARVPAEALRMARPVFALGLLRKEVRLALRDTISALPGTFTMASQTSDGRPATVVASKETGERLYFDPSTAQLMAATNGAVEVTTSRHEAPVSMSQAPPSTAEIPAAGGPVSTQFPPPTPQSWNEPDSVYSYAITRTDG</sequence>
<dbReference type="RefSeq" id="WP_257918163.1">
    <property type="nucleotide sequence ID" value="NZ_JAMXQV010000001.1"/>
</dbReference>
<evidence type="ECO:0000313" key="4">
    <source>
        <dbReference type="Proteomes" id="UP001144096"/>
    </source>
</evidence>
<dbReference type="AlphaFoldDB" id="A0A9X2SGM3"/>
<keyword evidence="4" id="KW-1185">Reference proteome</keyword>
<keyword evidence="2" id="KW-1133">Transmembrane helix</keyword>
<proteinExistence type="predicted"/>
<dbReference type="EMBL" id="JAMXQV010000001">
    <property type="protein sequence ID" value="MCR6481524.1"/>
    <property type="molecule type" value="Genomic_DNA"/>
</dbReference>
<comment type="caution">
    <text evidence="3">The sequence shown here is derived from an EMBL/GenBank/DDBJ whole genome shotgun (WGS) entry which is preliminary data.</text>
</comment>
<feature type="region of interest" description="Disordered" evidence="1">
    <location>
        <begin position="297"/>
        <end position="349"/>
    </location>
</feature>
<feature type="transmembrane region" description="Helical" evidence="2">
    <location>
        <begin position="59"/>
        <end position="79"/>
    </location>
</feature>
<gene>
    <name evidence="3" type="ORF">M8542_01705</name>
</gene>
<evidence type="ECO:0000313" key="3">
    <source>
        <dbReference type="EMBL" id="MCR6481524.1"/>
    </source>
</evidence>
<keyword evidence="2" id="KW-0812">Transmembrane</keyword>
<name>A0A9X2SGM3_9PSEU</name>
<protein>
    <submittedName>
        <fullName evidence="3">Uncharacterized protein</fullName>
    </submittedName>
</protein>
<dbReference type="Proteomes" id="UP001144096">
    <property type="component" value="Unassembled WGS sequence"/>
</dbReference>